<comment type="caution">
    <text evidence="5">The sequence shown here is derived from an EMBL/GenBank/DDBJ whole genome shotgun (WGS) entry which is preliminary data.</text>
</comment>
<comment type="similarity">
    <text evidence="2">Belongs to the bacterial solute-binding protein 5 family.</text>
</comment>
<dbReference type="CDD" id="cd08497">
    <property type="entry name" value="MbnE-like"/>
    <property type="match status" value="1"/>
</dbReference>
<reference evidence="5 6" key="1">
    <citation type="submission" date="2020-02" db="EMBL/GenBank/DDBJ databases">
        <title>Pseudoroseicyclus tamarix, sp. nov., isolated from offshore sediment of a Tamarix chinensis forest.</title>
        <authorList>
            <person name="Gai Y."/>
        </authorList>
    </citation>
    <scope>NUCLEOTIDE SEQUENCE [LARGE SCALE GENOMIC DNA]</scope>
    <source>
        <strain evidence="5 6">CLL3-39</strain>
    </source>
</reference>
<dbReference type="SUPFAM" id="SSF53850">
    <property type="entry name" value="Periplasmic binding protein-like II"/>
    <property type="match status" value="1"/>
</dbReference>
<dbReference type="InterPro" id="IPR039424">
    <property type="entry name" value="SBP_5"/>
</dbReference>
<proteinExistence type="inferred from homology"/>
<dbReference type="PIRSF" id="PIRSF002741">
    <property type="entry name" value="MppA"/>
    <property type="match status" value="1"/>
</dbReference>
<dbReference type="GO" id="GO:0042884">
    <property type="term" value="P:microcin transport"/>
    <property type="evidence" value="ECO:0007669"/>
    <property type="project" value="TreeGrafter"/>
</dbReference>
<evidence type="ECO:0000256" key="1">
    <source>
        <dbReference type="ARBA" id="ARBA00004418"/>
    </source>
</evidence>
<dbReference type="GO" id="GO:0030288">
    <property type="term" value="C:outer membrane-bounded periplasmic space"/>
    <property type="evidence" value="ECO:0007669"/>
    <property type="project" value="TreeGrafter"/>
</dbReference>
<keyword evidence="3" id="KW-0732">Signal</keyword>
<dbReference type="InterPro" id="IPR000914">
    <property type="entry name" value="SBP_5_dom"/>
</dbReference>
<keyword evidence="6" id="KW-1185">Reference proteome</keyword>
<dbReference type="GO" id="GO:1904680">
    <property type="term" value="F:peptide transmembrane transporter activity"/>
    <property type="evidence" value="ECO:0007669"/>
    <property type="project" value="TreeGrafter"/>
</dbReference>
<dbReference type="PANTHER" id="PTHR30290:SF64">
    <property type="entry name" value="ABC TRANSPORTER PERIPLASMIC BINDING PROTEIN"/>
    <property type="match status" value="1"/>
</dbReference>
<dbReference type="Gene3D" id="3.40.190.10">
    <property type="entry name" value="Periplasmic binding protein-like II"/>
    <property type="match status" value="1"/>
</dbReference>
<evidence type="ECO:0000313" key="6">
    <source>
        <dbReference type="Proteomes" id="UP000474757"/>
    </source>
</evidence>
<evidence type="ECO:0000256" key="2">
    <source>
        <dbReference type="ARBA" id="ARBA00005695"/>
    </source>
</evidence>
<evidence type="ECO:0000256" key="3">
    <source>
        <dbReference type="ARBA" id="ARBA00022729"/>
    </source>
</evidence>
<dbReference type="Pfam" id="PF00496">
    <property type="entry name" value="SBP_bac_5"/>
    <property type="match status" value="1"/>
</dbReference>
<dbReference type="Gene3D" id="3.10.105.10">
    <property type="entry name" value="Dipeptide-binding Protein, Domain 3"/>
    <property type="match status" value="1"/>
</dbReference>
<gene>
    <name evidence="5" type="ORF">GZA08_02055</name>
</gene>
<name>A0A6B2JNY4_9RHOB</name>
<comment type="subcellular location">
    <subcellularLocation>
        <location evidence="1">Periplasm</location>
    </subcellularLocation>
</comment>
<dbReference type="GO" id="GO:0015833">
    <property type="term" value="P:peptide transport"/>
    <property type="evidence" value="ECO:0007669"/>
    <property type="project" value="TreeGrafter"/>
</dbReference>
<organism evidence="5 6">
    <name type="scientific">Pseudoroseicyclus tamaricis</name>
    <dbReference type="NCBI Taxonomy" id="2705421"/>
    <lineage>
        <taxon>Bacteria</taxon>
        <taxon>Pseudomonadati</taxon>
        <taxon>Pseudomonadota</taxon>
        <taxon>Alphaproteobacteria</taxon>
        <taxon>Rhodobacterales</taxon>
        <taxon>Paracoccaceae</taxon>
        <taxon>Pseudoroseicyclus</taxon>
    </lineage>
</organism>
<dbReference type="GO" id="GO:0043190">
    <property type="term" value="C:ATP-binding cassette (ABC) transporter complex"/>
    <property type="evidence" value="ECO:0007669"/>
    <property type="project" value="InterPro"/>
</dbReference>
<dbReference type="PANTHER" id="PTHR30290">
    <property type="entry name" value="PERIPLASMIC BINDING COMPONENT OF ABC TRANSPORTER"/>
    <property type="match status" value="1"/>
</dbReference>
<dbReference type="Proteomes" id="UP000474757">
    <property type="component" value="Unassembled WGS sequence"/>
</dbReference>
<accession>A0A6B2JNY4</accession>
<sequence>MATEEAAGEAEFRVPEGATLSERDGVQTIITHGYSNFGDLALPADFEHLPYVNPDAPKGGEISIWAQGTFDNLNPYATKEGRPGALSTIGFESILQGTADEVGASYCYLCTTMEYPADFDERDWVIFNLRDDVTFSDGEPMTAEDIVFSHNISIEQGTVSFASVVSQMIPEVEALDDYTVRFRFGEDFSPNNTISQAGTVLARPQHWYEETGARLDESSFEIPPGTGAYELDSYDINQQIIYTKVDDWWGEDIPFNRGRDNYDTIRVEYFADTTAAFEAFKAGEFTFRQENSSLNWATSYDFPALENDWVVREELPDGSLPNATGFIFNMESGKFEDRRVRQALALMYNFTWTNDTLQYGLFQQRESFWEGSDFEAEGVPEGRELELLETVADMIDPSILTDEVTMPHTSGESQLDRRNLGQALTLLEEAGYVVENGVMMTPEGEPFTVEFLFYSPAFDRILIPYVDNLRALGIDASYERIDDSNYTERLETYDYDMTFASYNVGLEEGESLGQRFGSDGQGDVFNPANYANPAVDALIPYVANASSREEMAAGVRAIDRIMRYDMWMVPVWYLGKHWVAYYDFYRHPEELPPYALGQLDFWWIDEAAYDNLRAEGAFR</sequence>
<dbReference type="EMBL" id="JAAGAB010000001">
    <property type="protein sequence ID" value="NDU99757.1"/>
    <property type="molecule type" value="Genomic_DNA"/>
</dbReference>
<evidence type="ECO:0000313" key="5">
    <source>
        <dbReference type="EMBL" id="NDU99757.1"/>
    </source>
</evidence>
<feature type="domain" description="Solute-binding protein family 5" evidence="4">
    <location>
        <begin position="125"/>
        <end position="519"/>
    </location>
</feature>
<dbReference type="AlphaFoldDB" id="A0A6B2JNY4"/>
<protein>
    <submittedName>
        <fullName evidence="5">ABC transporter substrate-binding protein</fullName>
    </submittedName>
</protein>
<evidence type="ECO:0000259" key="4">
    <source>
        <dbReference type="Pfam" id="PF00496"/>
    </source>
</evidence>
<dbReference type="InterPro" id="IPR030678">
    <property type="entry name" value="Peptide/Ni-bd"/>
</dbReference>